<feature type="transmembrane region" description="Helical" evidence="1">
    <location>
        <begin position="153"/>
        <end position="170"/>
    </location>
</feature>
<organism evidence="2 3">
    <name type="scientific">Marinicella litoralis</name>
    <dbReference type="NCBI Taxonomy" id="644220"/>
    <lineage>
        <taxon>Bacteria</taxon>
        <taxon>Pseudomonadati</taxon>
        <taxon>Pseudomonadota</taxon>
        <taxon>Gammaproteobacteria</taxon>
        <taxon>Lysobacterales</taxon>
        <taxon>Marinicellaceae</taxon>
        <taxon>Marinicella</taxon>
    </lineage>
</organism>
<evidence type="ECO:0000313" key="3">
    <source>
        <dbReference type="Proteomes" id="UP000295724"/>
    </source>
</evidence>
<feature type="transmembrane region" description="Helical" evidence="1">
    <location>
        <begin position="105"/>
        <end position="125"/>
    </location>
</feature>
<keyword evidence="1" id="KW-0472">Membrane</keyword>
<evidence type="ECO:0000256" key="1">
    <source>
        <dbReference type="SAM" id="Phobius"/>
    </source>
</evidence>
<protein>
    <submittedName>
        <fullName evidence="2">Uncharacterized protein</fullName>
    </submittedName>
</protein>
<name>A0A4R6XRS4_9GAMM</name>
<sequence length="186" mass="20524">MKFEDAQKDMNFSYYGGGTGVLVSGIVWSLAGLVALLHTEVASMLTLFIGGMFIFPAGMLIAKMLKRPGKHLPQNPLGKLAIESTLILFVGLFLAYCVARLKIEWFYPIMLLTIGVRYLVFNTLYQLKTYWLLGVILMVSGMLCILLDADFMLGAFIGGITEIIFSFIILQQSKASVSTPISHPDS</sequence>
<dbReference type="AlphaFoldDB" id="A0A4R6XRS4"/>
<feature type="transmembrane region" description="Helical" evidence="1">
    <location>
        <begin position="12"/>
        <end position="38"/>
    </location>
</feature>
<gene>
    <name evidence="2" type="ORF">C8D91_1692</name>
</gene>
<feature type="transmembrane region" description="Helical" evidence="1">
    <location>
        <begin position="77"/>
        <end position="99"/>
    </location>
</feature>
<dbReference type="Proteomes" id="UP000295724">
    <property type="component" value="Unassembled WGS sequence"/>
</dbReference>
<dbReference type="OrthoDB" id="5114860at2"/>
<keyword evidence="1" id="KW-1133">Transmembrane helix</keyword>
<reference evidence="2 3" key="1">
    <citation type="submission" date="2019-03" db="EMBL/GenBank/DDBJ databases">
        <title>Genomic Encyclopedia of Type Strains, Phase IV (KMG-IV): sequencing the most valuable type-strain genomes for metagenomic binning, comparative biology and taxonomic classification.</title>
        <authorList>
            <person name="Goeker M."/>
        </authorList>
    </citation>
    <scope>NUCLEOTIDE SEQUENCE [LARGE SCALE GENOMIC DNA]</scope>
    <source>
        <strain evidence="2 3">DSM 25488</strain>
    </source>
</reference>
<dbReference type="RefSeq" id="WP_099018544.1">
    <property type="nucleotide sequence ID" value="NZ_NIHB01000001.1"/>
</dbReference>
<evidence type="ECO:0000313" key="2">
    <source>
        <dbReference type="EMBL" id="TDR20714.1"/>
    </source>
</evidence>
<accession>A0A4R6XRS4</accession>
<keyword evidence="1" id="KW-0812">Transmembrane</keyword>
<dbReference type="EMBL" id="SNZB01000003">
    <property type="protein sequence ID" value="TDR20714.1"/>
    <property type="molecule type" value="Genomic_DNA"/>
</dbReference>
<proteinExistence type="predicted"/>
<comment type="caution">
    <text evidence="2">The sequence shown here is derived from an EMBL/GenBank/DDBJ whole genome shotgun (WGS) entry which is preliminary data.</text>
</comment>
<feature type="transmembrane region" description="Helical" evidence="1">
    <location>
        <begin position="44"/>
        <end position="65"/>
    </location>
</feature>
<feature type="transmembrane region" description="Helical" evidence="1">
    <location>
        <begin position="130"/>
        <end position="147"/>
    </location>
</feature>
<keyword evidence="3" id="KW-1185">Reference proteome</keyword>
<dbReference type="InterPro" id="IPR053824">
    <property type="entry name" value="DUF7010"/>
</dbReference>
<dbReference type="Pfam" id="PF22765">
    <property type="entry name" value="DUF7010"/>
    <property type="match status" value="1"/>
</dbReference>